<proteinExistence type="predicted"/>
<evidence type="ECO:0008006" key="3">
    <source>
        <dbReference type="Google" id="ProtNLM"/>
    </source>
</evidence>
<evidence type="ECO:0000313" key="2">
    <source>
        <dbReference type="Proteomes" id="UP001302222"/>
    </source>
</evidence>
<organism evidence="1 2">
    <name type="scientific">Arcicella lustrica</name>
    <dbReference type="NCBI Taxonomy" id="2984196"/>
    <lineage>
        <taxon>Bacteria</taxon>
        <taxon>Pseudomonadati</taxon>
        <taxon>Bacteroidota</taxon>
        <taxon>Cytophagia</taxon>
        <taxon>Cytophagales</taxon>
        <taxon>Flectobacillaceae</taxon>
        <taxon>Arcicella</taxon>
    </lineage>
</organism>
<reference evidence="1 2" key="1">
    <citation type="submission" date="2023-12" db="EMBL/GenBank/DDBJ databases">
        <title>Novel species of the genus Arcicella isolated from rivers.</title>
        <authorList>
            <person name="Lu H."/>
        </authorList>
    </citation>
    <scope>NUCLEOTIDE SEQUENCE [LARGE SCALE GENOMIC DNA]</scope>
    <source>
        <strain evidence="1 2">DC25W</strain>
    </source>
</reference>
<sequence length="403" mass="46258">MKKLLFSLFITVLSHYSSKAQKEFMVGYVVNNAGDTIRGKIDNKKWVQAPSQITFKQENQNAIKYRLSDIQSFAINNEATYVRKKISLDITPHMSAKLLHSYDRVLVDTTVFLKQLIKGRLNLYYLKDGNTKGHFFIEKLNEPIQELIDHRFLRKTESGTFEVHLDTYNKQLYDLCEDCSNYSGKIFKYPYQETALSPLILKYNLFFGDNKALELSKKEKFKYTFFLHAAIGTYSFNIDRNLSYYSENYNKSGLKSASVGAGVLFDLPSKRGRLGIKIELLYNHYEEDVQLYHTYEIPTNTSYLGLYIGPQFSIYKNVPKKINVYLNAGLSLEKRLAEKSTDFIYQGLGNAVGYKLGIGTKISRMNVELSYSKTDAGLRPFVYITGNIQKVSLALSYALGENK</sequence>
<keyword evidence="2" id="KW-1185">Reference proteome</keyword>
<evidence type="ECO:0000313" key="1">
    <source>
        <dbReference type="EMBL" id="MEA5427289.1"/>
    </source>
</evidence>
<accession>A0ABU5SJ74</accession>
<dbReference type="EMBL" id="JAYGIM010000008">
    <property type="protein sequence ID" value="MEA5427289.1"/>
    <property type="molecule type" value="Genomic_DNA"/>
</dbReference>
<gene>
    <name evidence="1" type="ORF">VB798_11920</name>
</gene>
<comment type="caution">
    <text evidence="1">The sequence shown here is derived from an EMBL/GenBank/DDBJ whole genome shotgun (WGS) entry which is preliminary data.</text>
</comment>
<dbReference type="Proteomes" id="UP001302222">
    <property type="component" value="Unassembled WGS sequence"/>
</dbReference>
<name>A0ABU5SJ74_9BACT</name>
<dbReference type="RefSeq" id="WP_323258699.1">
    <property type="nucleotide sequence ID" value="NZ_JAYGIM010000008.1"/>
</dbReference>
<protein>
    <recommendedName>
        <fullName evidence="3">Outer membrane protein beta-barrel domain-containing protein</fullName>
    </recommendedName>
</protein>